<organism evidence="2 3">
    <name type="scientific">Stentor coeruleus</name>
    <dbReference type="NCBI Taxonomy" id="5963"/>
    <lineage>
        <taxon>Eukaryota</taxon>
        <taxon>Sar</taxon>
        <taxon>Alveolata</taxon>
        <taxon>Ciliophora</taxon>
        <taxon>Postciliodesmatophora</taxon>
        <taxon>Heterotrichea</taxon>
        <taxon>Heterotrichida</taxon>
        <taxon>Stentoridae</taxon>
        <taxon>Stentor</taxon>
    </lineage>
</organism>
<keyword evidence="3" id="KW-1185">Reference proteome</keyword>
<keyword evidence="1" id="KW-0812">Transmembrane</keyword>
<protein>
    <submittedName>
        <fullName evidence="2">Uncharacterized protein</fullName>
    </submittedName>
</protein>
<feature type="transmembrane region" description="Helical" evidence="1">
    <location>
        <begin position="175"/>
        <end position="199"/>
    </location>
</feature>
<name>A0A1R2B3X7_9CILI</name>
<accession>A0A1R2B3X7</accession>
<keyword evidence="1" id="KW-0472">Membrane</keyword>
<evidence type="ECO:0000256" key="1">
    <source>
        <dbReference type="SAM" id="Phobius"/>
    </source>
</evidence>
<proteinExistence type="predicted"/>
<gene>
    <name evidence="2" type="ORF">SteCoe_30325</name>
</gene>
<evidence type="ECO:0000313" key="2">
    <source>
        <dbReference type="EMBL" id="OMJ71459.1"/>
    </source>
</evidence>
<evidence type="ECO:0000313" key="3">
    <source>
        <dbReference type="Proteomes" id="UP000187209"/>
    </source>
</evidence>
<sequence length="256" mass="29458">MFWRSIRYLFSGLLRGIDLATDIAYLKLSNFNNIYLYYASIVDIAYLKLSNFNNIYLYYASIVCFFTPAFALTISNFFICCFSARKSNDFCAQLLIFFFQLFLYPTGLSGVFLFSIFICYKSPSPDSNDSEAKAKHNEKMGTVKYIDKTCKIVNLIFKSIPQMAIQVYNNELNNAWTIIAIVSMASSIVSNIATFFSFFSMIDEEIKAGNIDQTSAKVVPINNENMDELEYYPYGYINEIEDKNKVVFIKTTKRDN</sequence>
<reference evidence="2 3" key="1">
    <citation type="submission" date="2016-11" db="EMBL/GenBank/DDBJ databases">
        <title>The macronuclear genome of Stentor coeruleus: a giant cell with tiny introns.</title>
        <authorList>
            <person name="Slabodnick M."/>
            <person name="Ruby J.G."/>
            <person name="Reiff S.B."/>
            <person name="Swart E.C."/>
            <person name="Gosai S."/>
            <person name="Prabakaran S."/>
            <person name="Witkowska E."/>
            <person name="Larue G.E."/>
            <person name="Fisher S."/>
            <person name="Freeman R.M."/>
            <person name="Gunawardena J."/>
            <person name="Chu W."/>
            <person name="Stover N.A."/>
            <person name="Gregory B.D."/>
            <person name="Nowacki M."/>
            <person name="Derisi J."/>
            <person name="Roy S.W."/>
            <person name="Marshall W.F."/>
            <person name="Sood P."/>
        </authorList>
    </citation>
    <scope>NUCLEOTIDE SEQUENCE [LARGE SCALE GENOMIC DNA]</scope>
    <source>
        <strain evidence="2">WM001</strain>
    </source>
</reference>
<comment type="caution">
    <text evidence="2">The sequence shown here is derived from an EMBL/GenBank/DDBJ whole genome shotgun (WGS) entry which is preliminary data.</text>
</comment>
<feature type="transmembrane region" description="Helical" evidence="1">
    <location>
        <begin position="56"/>
        <end position="82"/>
    </location>
</feature>
<keyword evidence="1" id="KW-1133">Transmembrane helix</keyword>
<dbReference type="AlphaFoldDB" id="A0A1R2B3X7"/>
<dbReference type="Proteomes" id="UP000187209">
    <property type="component" value="Unassembled WGS sequence"/>
</dbReference>
<dbReference type="EMBL" id="MPUH01000988">
    <property type="protein sequence ID" value="OMJ71459.1"/>
    <property type="molecule type" value="Genomic_DNA"/>
</dbReference>
<feature type="transmembrane region" description="Helical" evidence="1">
    <location>
        <begin position="94"/>
        <end position="118"/>
    </location>
</feature>